<dbReference type="Pfam" id="PF23598">
    <property type="entry name" value="LRR_14"/>
    <property type="match status" value="1"/>
</dbReference>
<dbReference type="PANTHER" id="PTHR23155">
    <property type="entry name" value="DISEASE RESISTANCE PROTEIN RP"/>
    <property type="match status" value="1"/>
</dbReference>
<dbReference type="GO" id="GO:0043531">
    <property type="term" value="F:ADP binding"/>
    <property type="evidence" value="ECO:0007669"/>
    <property type="project" value="InterPro"/>
</dbReference>
<dbReference type="PANTHER" id="PTHR23155:SF963">
    <property type="entry name" value="OS06G0287000 PROTEIN"/>
    <property type="match status" value="1"/>
</dbReference>
<evidence type="ECO:0000259" key="6">
    <source>
        <dbReference type="Pfam" id="PF23598"/>
    </source>
</evidence>
<dbReference type="InterPro" id="IPR055414">
    <property type="entry name" value="LRR_R13L4/SHOC2-like"/>
</dbReference>
<evidence type="ECO:0000256" key="2">
    <source>
        <dbReference type="ARBA" id="ARBA00022821"/>
    </source>
</evidence>
<proteinExistence type="predicted"/>
<dbReference type="InterPro" id="IPR042197">
    <property type="entry name" value="Apaf_helical"/>
</dbReference>
<dbReference type="InterPro" id="IPR027417">
    <property type="entry name" value="P-loop_NTPase"/>
</dbReference>
<evidence type="ECO:0000259" key="5">
    <source>
        <dbReference type="Pfam" id="PF23559"/>
    </source>
</evidence>
<dbReference type="OMA" id="IEISHCR"/>
<dbReference type="EnsemblPlants" id="ONIVA01G07890.1">
    <property type="protein sequence ID" value="ONIVA01G07890.1"/>
    <property type="gene ID" value="ONIVA01G07890"/>
</dbReference>
<organism evidence="7">
    <name type="scientific">Oryza nivara</name>
    <name type="common">Indian wild rice</name>
    <name type="synonym">Oryza sativa f. spontanea</name>
    <dbReference type="NCBI Taxonomy" id="4536"/>
    <lineage>
        <taxon>Eukaryota</taxon>
        <taxon>Viridiplantae</taxon>
        <taxon>Streptophyta</taxon>
        <taxon>Embryophyta</taxon>
        <taxon>Tracheophyta</taxon>
        <taxon>Spermatophyta</taxon>
        <taxon>Magnoliopsida</taxon>
        <taxon>Liliopsida</taxon>
        <taxon>Poales</taxon>
        <taxon>Poaceae</taxon>
        <taxon>BOP clade</taxon>
        <taxon>Oryzoideae</taxon>
        <taxon>Oryzeae</taxon>
        <taxon>Oryzinae</taxon>
        <taxon>Oryza</taxon>
    </lineage>
</organism>
<dbReference type="Gene3D" id="1.10.10.10">
    <property type="entry name" value="Winged helix-like DNA-binding domain superfamily/Winged helix DNA-binding domain"/>
    <property type="match status" value="1"/>
</dbReference>
<dbReference type="InterPro" id="IPR044974">
    <property type="entry name" value="Disease_R_plants"/>
</dbReference>
<keyword evidence="8" id="KW-1185">Reference proteome</keyword>
<dbReference type="eggNOG" id="KOG4658">
    <property type="taxonomic scope" value="Eukaryota"/>
</dbReference>
<reference evidence="7" key="2">
    <citation type="submission" date="2018-04" db="EMBL/GenBank/DDBJ databases">
        <title>OnivRS2 (Oryza nivara Reference Sequence Version 2).</title>
        <authorList>
            <person name="Zhang J."/>
            <person name="Kudrna D."/>
            <person name="Lee S."/>
            <person name="Talag J."/>
            <person name="Rajasekar S."/>
            <person name="Welchert J."/>
            <person name="Hsing Y.-I."/>
            <person name="Wing R.A."/>
        </authorList>
    </citation>
    <scope>NUCLEOTIDE SEQUENCE [LARGE SCALE GENOMIC DNA]</scope>
</reference>
<dbReference type="Pfam" id="PF23559">
    <property type="entry name" value="WHD_DRP"/>
    <property type="match status" value="1"/>
</dbReference>
<evidence type="ECO:0000313" key="7">
    <source>
        <dbReference type="EnsemblPlants" id="ONIVA01G07890.1"/>
    </source>
</evidence>
<evidence type="ECO:0000313" key="8">
    <source>
        <dbReference type="Proteomes" id="UP000006591"/>
    </source>
</evidence>
<evidence type="ECO:0000256" key="3">
    <source>
        <dbReference type="SAM" id="MobiDB-lite"/>
    </source>
</evidence>
<dbReference type="Gramene" id="ONIVA01G07890.1">
    <property type="protein sequence ID" value="ONIVA01G07890.1"/>
    <property type="gene ID" value="ONIVA01G07890"/>
</dbReference>
<feature type="domain" description="NB-ARC" evidence="4">
    <location>
        <begin position="15"/>
        <end position="177"/>
    </location>
</feature>
<evidence type="ECO:0000256" key="1">
    <source>
        <dbReference type="ARBA" id="ARBA00022737"/>
    </source>
</evidence>
<keyword evidence="2" id="KW-0611">Plant defense</keyword>
<dbReference type="InterPro" id="IPR058922">
    <property type="entry name" value="WHD_DRP"/>
</dbReference>
<dbReference type="GO" id="GO:0098542">
    <property type="term" value="P:defense response to other organism"/>
    <property type="evidence" value="ECO:0007669"/>
    <property type="project" value="TreeGrafter"/>
</dbReference>
<dbReference type="AlphaFoldDB" id="A0A0E0FHW4"/>
<dbReference type="STRING" id="4536.A0A0E0FHW4"/>
<sequence length="785" mass="90180">MTLKIALKMISGSEDVEVQTIWIVGAGGLGKTTLAKKVYESSNITSMFPCRAWITVSQSFDVMDLLKDMIKQLLGKESLDNLFTKYKEVKIKENNLTDHLKGWLRNKRYFLVLDDLWSTKAWDCLKPTLWGNNREGSRLVVTTRNRDLAEGSSSPLVYPLQTLHREDATKLLLAKTNKSLCDINKDGMNETFEKILKKCGGLPLAIITIGGLLAAKDVKEWDGLYAQIPSELENNPSFEVMRQVLALSYKYLPSHLKPCFLYLSIFPEDFEIQRKRLVYRWIAEGFIRARDGFNATIKSEYGRNYQELSSPRYHTRYHMISISREEKFVCRIDDKETCLMEENIRHVAFYNSNSSEIAMDLNQVRSLTVFGERPKELTPLLCSPQVRMLRVLDFQGVRFGMTQKEMDHIWSVLHLKYMNIRCDYNLPNSSGYSKIYRIPRSIGKLQDLRVLDISNTCITSLPTEICELRSLNILRCARKEYYEFFDPSKPIQCLFALSCIPVTMALADSDQRHEITAELHMACSTRWFSTCGVRCFVKPLRSSRRINAFDVSSLRNLEWLHYISSPPPFLKNLTLEGCIKEIDWLREFTHLVKIHLFGSKLKEGKTVQILGELPNLMVLQLRWGAYVGVKLLFRAEAFPKLRKLEIRFLEDLREMRFEERTSPQMETIEISHCRLESGIIGIKHLPKLKEISLRWNCEVARLGQLLEEVKANPNRPVLLLYNDPSKHDLGDTQEGSGTPVEANEPPKNVGESSQSNQGEDDDDDQQQPITSTEIMPADADPAVSS</sequence>
<protein>
    <submittedName>
        <fullName evidence="7">Uncharacterized protein</fullName>
    </submittedName>
</protein>
<dbReference type="Gene3D" id="1.10.8.430">
    <property type="entry name" value="Helical domain of apoptotic protease-activating factors"/>
    <property type="match status" value="1"/>
</dbReference>
<accession>A0A0E0FHW4</accession>
<dbReference type="SUPFAM" id="SSF52058">
    <property type="entry name" value="L domain-like"/>
    <property type="match status" value="1"/>
</dbReference>
<dbReference type="PRINTS" id="PR00364">
    <property type="entry name" value="DISEASERSIST"/>
</dbReference>
<dbReference type="InterPro" id="IPR002182">
    <property type="entry name" value="NB-ARC"/>
</dbReference>
<feature type="domain" description="Disease resistance R13L4/SHOC-2-like LRR" evidence="6">
    <location>
        <begin position="363"/>
        <end position="715"/>
    </location>
</feature>
<dbReference type="InterPro" id="IPR036388">
    <property type="entry name" value="WH-like_DNA-bd_sf"/>
</dbReference>
<dbReference type="SUPFAM" id="SSF52540">
    <property type="entry name" value="P-loop containing nucleoside triphosphate hydrolases"/>
    <property type="match status" value="1"/>
</dbReference>
<keyword evidence="1" id="KW-0677">Repeat</keyword>
<feature type="region of interest" description="Disordered" evidence="3">
    <location>
        <begin position="720"/>
        <end position="785"/>
    </location>
</feature>
<dbReference type="Gene3D" id="3.40.50.300">
    <property type="entry name" value="P-loop containing nucleotide triphosphate hydrolases"/>
    <property type="match status" value="1"/>
</dbReference>
<dbReference type="InterPro" id="IPR032675">
    <property type="entry name" value="LRR_dom_sf"/>
</dbReference>
<dbReference type="Pfam" id="PF00931">
    <property type="entry name" value="NB-ARC"/>
    <property type="match status" value="1"/>
</dbReference>
<dbReference type="HOGENOM" id="CLU_000837_25_4_1"/>
<dbReference type="Gene3D" id="3.80.10.10">
    <property type="entry name" value="Ribonuclease Inhibitor"/>
    <property type="match status" value="1"/>
</dbReference>
<evidence type="ECO:0000259" key="4">
    <source>
        <dbReference type="Pfam" id="PF00931"/>
    </source>
</evidence>
<name>A0A0E0FHW4_ORYNI</name>
<dbReference type="Proteomes" id="UP000006591">
    <property type="component" value="Chromosome 1"/>
</dbReference>
<feature type="domain" description="Disease resistance protein winged helix" evidence="5">
    <location>
        <begin position="265"/>
        <end position="292"/>
    </location>
</feature>
<reference evidence="7" key="1">
    <citation type="submission" date="2015-04" db="UniProtKB">
        <authorList>
            <consortium name="EnsemblPlants"/>
        </authorList>
    </citation>
    <scope>IDENTIFICATION</scope>
    <source>
        <strain evidence="7">SL10</strain>
    </source>
</reference>